<evidence type="ECO:0000313" key="2">
    <source>
        <dbReference type="Proteomes" id="UP000318801"/>
    </source>
</evidence>
<proteinExistence type="predicted"/>
<dbReference type="AlphaFoldDB" id="A0A506TW85"/>
<protein>
    <recommendedName>
        <fullName evidence="3">Pectate lyase-like protein</fullName>
    </recommendedName>
</protein>
<accession>A0A506TW85</accession>
<evidence type="ECO:0000313" key="1">
    <source>
        <dbReference type="EMBL" id="TPW26333.1"/>
    </source>
</evidence>
<dbReference type="RefSeq" id="WP_141151269.1">
    <property type="nucleotide sequence ID" value="NZ_VHLG01000034.1"/>
</dbReference>
<gene>
    <name evidence="1" type="ORF">FJU08_22435</name>
</gene>
<dbReference type="Proteomes" id="UP000318801">
    <property type="component" value="Unassembled WGS sequence"/>
</dbReference>
<organism evidence="1 2">
    <name type="scientific">Martelella alba</name>
    <dbReference type="NCBI Taxonomy" id="2590451"/>
    <lineage>
        <taxon>Bacteria</taxon>
        <taxon>Pseudomonadati</taxon>
        <taxon>Pseudomonadota</taxon>
        <taxon>Alphaproteobacteria</taxon>
        <taxon>Hyphomicrobiales</taxon>
        <taxon>Aurantimonadaceae</taxon>
        <taxon>Martelella</taxon>
    </lineage>
</organism>
<keyword evidence="2" id="KW-1185">Reference proteome</keyword>
<reference evidence="1 2" key="1">
    <citation type="submission" date="2019-06" db="EMBL/GenBank/DDBJ databases">
        <authorList>
            <person name="Li M."/>
        </authorList>
    </citation>
    <scope>NUCLEOTIDE SEQUENCE [LARGE SCALE GENOMIC DNA]</scope>
    <source>
        <strain evidence="1 2">BGMRC2036</strain>
    </source>
</reference>
<comment type="caution">
    <text evidence="1">The sequence shown here is derived from an EMBL/GenBank/DDBJ whole genome shotgun (WGS) entry which is preliminary data.</text>
</comment>
<evidence type="ECO:0008006" key="3">
    <source>
        <dbReference type="Google" id="ProtNLM"/>
    </source>
</evidence>
<dbReference type="EMBL" id="VHLG01000034">
    <property type="protein sequence ID" value="TPW26333.1"/>
    <property type="molecule type" value="Genomic_DNA"/>
</dbReference>
<name>A0A506TW85_9HYPH</name>
<sequence length="736" mass="77327">MADTQKNIDQASVTAVLSASHVLALTTGGQLRKVAREDIYAGIQLDTAAELDAVTTTEAPTGTVALLKNIALFEAVASGEDFTNGQGVKFRDLGRRTALNAARFSAMPDGTTFEMGGLTHIVDSSASVSVTSDLSVSGLLPVGELFVEYCGAIGDGTTDDTAAFTLANTVGADLGLSIITNREKTYIVGNITLSVPILGGGKLKRLTGTTGRWLKVDQPGIIFDIVADQDNIGAAVNDALYINTDNCKTASTFVVMNSLGSGIYHEDSDNCHFQGFAKNCVNMGLFSKAINKDVYGLRIDMNVDNSELGTSCLNGGVKVLGTETYKQFLPIIIANTTLAESDGFADTCIGVETHTNCEAPVIIASTRGGYIGVTMNNSPGGQCLATAMGAYNLGLEIDKSPNAHMRGSAIAGKTVTQKQGGQISDASPGAILDVDVIGCNGDNNAYTPLYVNNSDGAVIKGSINASNVSQFVRVRHSKNVVIETSAQGSSVTRAILISYDSSDSNARQSDGLIVKGCFSETTFGIRSAGASINNIRICDGSIIKNTAALISIDSPNSATDVKISRMASIQTTGQNTAVSNIEFLDYAQNSECLIDAVVTGDPEGIVTAAIGSRLRRTDGGISVNYTKVTGGNQGWTIDTPENSVKTPGDSDKSVNARLEKILIFEAELTAERTVTLLNSANLSNQIFEGMRILIKRTGAGVYNLNVVNGTGGSNLVAMSQNEKFEFFYDGTNWNIF</sequence>